<name>A0ABU3K6Y6_9BACT</name>
<protein>
    <submittedName>
        <fullName evidence="1">Uncharacterized protein</fullName>
    </submittedName>
</protein>
<sequence length="110" mass="12882">MTLPGIQILLMEFRQELELFYKHLQLAPPYDSVEKALICLSRRLSNQSTDEQDQMAHDQTFKWKLFQEAVVESGLHKKHRGIIVGLLRSQGPDFIPETQRYLQEPFLAQK</sequence>
<accession>A0ABU3K6Y6</accession>
<keyword evidence="2" id="KW-1185">Reference proteome</keyword>
<organism evidence="1 2">
    <name type="scientific">Candidatus Nitronereus thalassa</name>
    <dbReference type="NCBI Taxonomy" id="3020898"/>
    <lineage>
        <taxon>Bacteria</taxon>
        <taxon>Pseudomonadati</taxon>
        <taxon>Nitrospirota</taxon>
        <taxon>Nitrospiria</taxon>
        <taxon>Nitrospirales</taxon>
        <taxon>Nitrospiraceae</taxon>
        <taxon>Candidatus Nitronereus</taxon>
    </lineage>
</organism>
<dbReference type="Proteomes" id="UP001250932">
    <property type="component" value="Unassembled WGS sequence"/>
</dbReference>
<dbReference type="RefSeq" id="WP_313832479.1">
    <property type="nucleotide sequence ID" value="NZ_JAQOUE010000001.1"/>
</dbReference>
<gene>
    <name evidence="1" type="ORF">PPG34_07115</name>
</gene>
<dbReference type="EMBL" id="JAQOUE010000001">
    <property type="protein sequence ID" value="MDT7042118.1"/>
    <property type="molecule type" value="Genomic_DNA"/>
</dbReference>
<evidence type="ECO:0000313" key="1">
    <source>
        <dbReference type="EMBL" id="MDT7042118.1"/>
    </source>
</evidence>
<reference evidence="1 2" key="1">
    <citation type="journal article" date="2023" name="ISME J.">
        <title>Cultivation and genomic characterization of novel and ubiquitous marine nitrite-oxidizing bacteria from the Nitrospirales.</title>
        <authorList>
            <person name="Mueller A.J."/>
            <person name="Daebeler A."/>
            <person name="Herbold C.W."/>
            <person name="Kirkegaard R.H."/>
            <person name="Daims H."/>
        </authorList>
    </citation>
    <scope>NUCLEOTIDE SEQUENCE [LARGE SCALE GENOMIC DNA]</scope>
    <source>
        <strain evidence="1 2">EB</strain>
    </source>
</reference>
<proteinExistence type="predicted"/>
<evidence type="ECO:0000313" key="2">
    <source>
        <dbReference type="Proteomes" id="UP001250932"/>
    </source>
</evidence>
<comment type="caution">
    <text evidence="1">The sequence shown here is derived from an EMBL/GenBank/DDBJ whole genome shotgun (WGS) entry which is preliminary data.</text>
</comment>